<organism evidence="2 3">
    <name type="scientific">Caballeronia novacaledonica</name>
    <dbReference type="NCBI Taxonomy" id="1544861"/>
    <lineage>
        <taxon>Bacteria</taxon>
        <taxon>Pseudomonadati</taxon>
        <taxon>Pseudomonadota</taxon>
        <taxon>Betaproteobacteria</taxon>
        <taxon>Burkholderiales</taxon>
        <taxon>Burkholderiaceae</taxon>
        <taxon>Caballeronia</taxon>
    </lineage>
</organism>
<dbReference type="PANTHER" id="PTHR43130">
    <property type="entry name" value="ARAC-FAMILY TRANSCRIPTIONAL REGULATOR"/>
    <property type="match status" value="1"/>
</dbReference>
<dbReference type="AlphaFoldDB" id="A0AA37I9E6"/>
<dbReference type="Gene3D" id="1.10.10.60">
    <property type="entry name" value="Homeodomain-like"/>
    <property type="match status" value="1"/>
</dbReference>
<dbReference type="InterPro" id="IPR018060">
    <property type="entry name" value="HTH_AraC"/>
</dbReference>
<evidence type="ECO:0000313" key="2">
    <source>
        <dbReference type="EMBL" id="GJH25750.1"/>
    </source>
</evidence>
<dbReference type="Proteomes" id="UP001055111">
    <property type="component" value="Unassembled WGS sequence"/>
</dbReference>
<name>A0AA37I9E6_9BURK</name>
<dbReference type="RefSeq" id="WP_238212357.1">
    <property type="nucleotide sequence ID" value="NZ_BPUS01000004.1"/>
</dbReference>
<dbReference type="GO" id="GO:0043565">
    <property type="term" value="F:sequence-specific DNA binding"/>
    <property type="evidence" value="ECO:0007669"/>
    <property type="project" value="InterPro"/>
</dbReference>
<sequence length="325" mass="35308">MRTTVLALDGVFDTALSAVLDAFTTANELADMLEPGVGPRFEIELIGMRRDVRTALGMRVPVKSASAMARPDWLIVPAPATKMPAQLLPALARRDVKDAMQLLAENHADGVKIAAACIGTFVLAESGLLDGHEATTSWWLAPLFRQRYPDVRLDSGRMVVPSGEFATAGAAMGHLDLALWLMNQASPALAATVARYLIVDARPSQAPYMIPDHLARADPLVERFERWARGRLAQGFSLDAAAHALATSTRTLQRRIEAVLGKSPLSYFQDLRVERAVHLLRSSRLDIEAIAAEVGYVDGATLRTLLRRRLGRGVKQIRAGGADET</sequence>
<evidence type="ECO:0000259" key="1">
    <source>
        <dbReference type="PROSITE" id="PS01124"/>
    </source>
</evidence>
<protein>
    <submittedName>
        <fullName evidence="2">Helix-turn-helix domain-containing protein</fullName>
    </submittedName>
</protein>
<dbReference type="SUPFAM" id="SSF52317">
    <property type="entry name" value="Class I glutamine amidotransferase-like"/>
    <property type="match status" value="1"/>
</dbReference>
<dbReference type="InterPro" id="IPR029062">
    <property type="entry name" value="Class_I_gatase-like"/>
</dbReference>
<dbReference type="InterPro" id="IPR052158">
    <property type="entry name" value="INH-QAR"/>
</dbReference>
<dbReference type="PANTHER" id="PTHR43130:SF11">
    <property type="entry name" value="TRANSCRIPTIONAL REGULATORY PROTEIN"/>
    <property type="match status" value="1"/>
</dbReference>
<reference evidence="2" key="1">
    <citation type="submission" date="2022-09" db="EMBL/GenBank/DDBJ databases">
        <title>Isolation and characterization of 3-chlorobenzoate degrading bacteria from soils in Shizuoka.</title>
        <authorList>
            <person name="Ifat A."/>
            <person name="Ogawa N."/>
            <person name="Kimbara K."/>
            <person name="Moriuchi R."/>
            <person name="Dohra H."/>
            <person name="Shintani M."/>
        </authorList>
    </citation>
    <scope>NUCLEOTIDE SEQUENCE</scope>
    <source>
        <strain evidence="2">19CS4-2</strain>
    </source>
</reference>
<gene>
    <name evidence="2" type="ORF">CBA19CS42_14560</name>
</gene>
<feature type="domain" description="HTH araC/xylS-type" evidence="1">
    <location>
        <begin position="222"/>
        <end position="320"/>
    </location>
</feature>
<dbReference type="Pfam" id="PF12833">
    <property type="entry name" value="HTH_18"/>
    <property type="match status" value="1"/>
</dbReference>
<dbReference type="Gene3D" id="3.40.50.880">
    <property type="match status" value="1"/>
</dbReference>
<dbReference type="EMBL" id="BPUS01000004">
    <property type="protein sequence ID" value="GJH25750.1"/>
    <property type="molecule type" value="Genomic_DNA"/>
</dbReference>
<comment type="caution">
    <text evidence="2">The sequence shown here is derived from an EMBL/GenBank/DDBJ whole genome shotgun (WGS) entry which is preliminary data.</text>
</comment>
<dbReference type="GO" id="GO:0003700">
    <property type="term" value="F:DNA-binding transcription factor activity"/>
    <property type="evidence" value="ECO:0007669"/>
    <property type="project" value="InterPro"/>
</dbReference>
<evidence type="ECO:0000313" key="3">
    <source>
        <dbReference type="Proteomes" id="UP001055111"/>
    </source>
</evidence>
<proteinExistence type="predicted"/>
<accession>A0AA37I9E6</accession>
<dbReference type="CDD" id="cd03138">
    <property type="entry name" value="GATase1_AraC_2"/>
    <property type="match status" value="1"/>
</dbReference>
<dbReference type="PROSITE" id="PS01124">
    <property type="entry name" value="HTH_ARAC_FAMILY_2"/>
    <property type="match status" value="1"/>
</dbReference>
<dbReference type="SMART" id="SM00342">
    <property type="entry name" value="HTH_ARAC"/>
    <property type="match status" value="1"/>
</dbReference>